<keyword evidence="6" id="KW-1185">Reference proteome</keyword>
<protein>
    <recommendedName>
        <fullName evidence="4">50S ribosomal protein L35</fullName>
    </recommendedName>
</protein>
<accession>A0ABD3NH31</accession>
<evidence type="ECO:0000313" key="5">
    <source>
        <dbReference type="EMBL" id="KAL3775321.1"/>
    </source>
</evidence>
<dbReference type="InterPro" id="IPR037229">
    <property type="entry name" value="Ribosomal_bL35_sf"/>
</dbReference>
<evidence type="ECO:0000256" key="4">
    <source>
        <dbReference type="RuleBase" id="RU000568"/>
    </source>
</evidence>
<dbReference type="InterPro" id="IPR001706">
    <property type="entry name" value="Ribosomal_bL35"/>
</dbReference>
<dbReference type="Pfam" id="PF01632">
    <property type="entry name" value="Ribosomal_L35p"/>
    <property type="match status" value="1"/>
</dbReference>
<comment type="caution">
    <text evidence="5">The sequence shown here is derived from an EMBL/GenBank/DDBJ whole genome shotgun (WGS) entry which is preliminary data.</text>
</comment>
<organism evidence="5 6">
    <name type="scientific">Cyclotella atomus</name>
    <dbReference type="NCBI Taxonomy" id="382360"/>
    <lineage>
        <taxon>Eukaryota</taxon>
        <taxon>Sar</taxon>
        <taxon>Stramenopiles</taxon>
        <taxon>Ochrophyta</taxon>
        <taxon>Bacillariophyta</taxon>
        <taxon>Coscinodiscophyceae</taxon>
        <taxon>Thalassiosirophycidae</taxon>
        <taxon>Stephanodiscales</taxon>
        <taxon>Stephanodiscaceae</taxon>
        <taxon>Cyclotella</taxon>
    </lineage>
</organism>
<dbReference type="Gene3D" id="4.10.410.60">
    <property type="match status" value="1"/>
</dbReference>
<name>A0ABD3NH31_9STRA</name>
<dbReference type="NCBIfam" id="TIGR00001">
    <property type="entry name" value="rpmI_bact"/>
    <property type="match status" value="1"/>
</dbReference>
<comment type="similarity">
    <text evidence="1 4">Belongs to the bacterial ribosomal protein bL35 family.</text>
</comment>
<keyword evidence="2 4" id="KW-0689">Ribosomal protein</keyword>
<sequence>MFAILSRTLPSLITKSPIIPSFRPLTNANHSFTSLLAGFKNTWMPSTPLLGDIRTKSCLRTNKSAAKRFKVMGNGRIKRKKAGKRHNTGHKGRSRVNRLAQGAPISEKSIENRMRILISG</sequence>
<dbReference type="SUPFAM" id="SSF143034">
    <property type="entry name" value="L35p-like"/>
    <property type="match status" value="1"/>
</dbReference>
<keyword evidence="3 4" id="KW-0687">Ribonucleoprotein</keyword>
<dbReference type="GO" id="GO:1990904">
    <property type="term" value="C:ribonucleoprotein complex"/>
    <property type="evidence" value="ECO:0007669"/>
    <property type="project" value="UniProtKB-KW"/>
</dbReference>
<dbReference type="GO" id="GO:0005840">
    <property type="term" value="C:ribosome"/>
    <property type="evidence" value="ECO:0007669"/>
    <property type="project" value="UniProtKB-KW"/>
</dbReference>
<evidence type="ECO:0000256" key="1">
    <source>
        <dbReference type="ARBA" id="ARBA00006598"/>
    </source>
</evidence>
<proteinExistence type="inferred from homology"/>
<gene>
    <name evidence="5" type="ORF">ACHAWO_012280</name>
</gene>
<evidence type="ECO:0000313" key="6">
    <source>
        <dbReference type="Proteomes" id="UP001530400"/>
    </source>
</evidence>
<dbReference type="InterPro" id="IPR021137">
    <property type="entry name" value="Ribosomal_bL35-like"/>
</dbReference>
<evidence type="ECO:0000256" key="3">
    <source>
        <dbReference type="ARBA" id="ARBA00023274"/>
    </source>
</evidence>
<dbReference type="HAMAP" id="MF_00514">
    <property type="entry name" value="Ribosomal_bL35"/>
    <property type="match status" value="1"/>
</dbReference>
<dbReference type="Proteomes" id="UP001530400">
    <property type="component" value="Unassembled WGS sequence"/>
</dbReference>
<dbReference type="EMBL" id="JALLPJ020001158">
    <property type="protein sequence ID" value="KAL3775321.1"/>
    <property type="molecule type" value="Genomic_DNA"/>
</dbReference>
<dbReference type="AlphaFoldDB" id="A0ABD3NH31"/>
<dbReference type="PANTHER" id="PTHR33343">
    <property type="entry name" value="54S RIBOSOMAL PROTEIN BL35M"/>
    <property type="match status" value="1"/>
</dbReference>
<dbReference type="PANTHER" id="PTHR33343:SF1">
    <property type="entry name" value="LARGE RIBOSOMAL SUBUNIT PROTEIN BL35M"/>
    <property type="match status" value="1"/>
</dbReference>
<dbReference type="PRINTS" id="PR00064">
    <property type="entry name" value="RIBOSOMALL35"/>
</dbReference>
<reference evidence="5 6" key="1">
    <citation type="submission" date="2024-10" db="EMBL/GenBank/DDBJ databases">
        <title>Updated reference genomes for cyclostephanoid diatoms.</title>
        <authorList>
            <person name="Roberts W.R."/>
            <person name="Alverson A.J."/>
        </authorList>
    </citation>
    <scope>NUCLEOTIDE SEQUENCE [LARGE SCALE GENOMIC DNA]</scope>
    <source>
        <strain evidence="5 6">AJA010-31</strain>
    </source>
</reference>
<evidence type="ECO:0000256" key="2">
    <source>
        <dbReference type="ARBA" id="ARBA00022980"/>
    </source>
</evidence>